<dbReference type="RefSeq" id="WP_196122268.1">
    <property type="nucleotide sequence ID" value="NZ_JADMCD010000014.1"/>
</dbReference>
<accession>A0ABS0FS53</accession>
<comment type="caution">
    <text evidence="1">The sequence shown here is derived from an EMBL/GenBank/DDBJ whole genome shotgun (WGS) entry which is preliminary data.</text>
</comment>
<name>A0ABS0FS53_PSELU</name>
<gene>
    <name evidence="1" type="ORF">IRZ65_21145</name>
</gene>
<organism evidence="1 2">
    <name type="scientific">Pseudomonas luteola</name>
    <dbReference type="NCBI Taxonomy" id="47886"/>
    <lineage>
        <taxon>Bacteria</taxon>
        <taxon>Pseudomonadati</taxon>
        <taxon>Pseudomonadota</taxon>
        <taxon>Gammaproteobacteria</taxon>
        <taxon>Pseudomonadales</taxon>
        <taxon>Pseudomonadaceae</taxon>
        <taxon>Pseudomonas</taxon>
    </lineage>
</organism>
<dbReference type="EMBL" id="JADMCD010000014">
    <property type="protein sequence ID" value="MBF8643182.1"/>
    <property type="molecule type" value="Genomic_DNA"/>
</dbReference>
<proteinExistence type="predicted"/>
<dbReference type="Proteomes" id="UP000626180">
    <property type="component" value="Unassembled WGS sequence"/>
</dbReference>
<protein>
    <recommendedName>
        <fullName evidence="3">Phage protein</fullName>
    </recommendedName>
</protein>
<evidence type="ECO:0000313" key="2">
    <source>
        <dbReference type="Proteomes" id="UP000626180"/>
    </source>
</evidence>
<evidence type="ECO:0008006" key="3">
    <source>
        <dbReference type="Google" id="ProtNLM"/>
    </source>
</evidence>
<evidence type="ECO:0000313" key="1">
    <source>
        <dbReference type="EMBL" id="MBF8643182.1"/>
    </source>
</evidence>
<reference evidence="1 2" key="1">
    <citation type="submission" date="2020-10" db="EMBL/GenBank/DDBJ databases">
        <title>Genome sequences of Pseudomonas isolates.</title>
        <authorList>
            <person name="Wessels L."/>
            <person name="Reich F."/>
            <person name="Hammerl J."/>
        </authorList>
    </citation>
    <scope>NUCLEOTIDE SEQUENCE [LARGE SCALE GENOMIC DNA]</scope>
    <source>
        <strain evidence="1 2">20-MO00624-0</strain>
    </source>
</reference>
<keyword evidence="2" id="KW-1185">Reference proteome</keyword>
<sequence>MNHVSDHPHFVQLQQGLAEGTSNDWFIRHLMPKAVEMNRHWRTILIETNGELLGLELEHPKLRSYALIMPDPSTPGMYRAQYFDSKGMKAHMTWATPEQVLESLIMAGYVRISRGALERLSVTREWAIGMYKVDLIRRLNAGEICFASAERLLMEFEAQVQSVAAR</sequence>